<feature type="coiled-coil region" evidence="2">
    <location>
        <begin position="327"/>
        <end position="384"/>
    </location>
</feature>
<evidence type="ECO:0000313" key="5">
    <source>
        <dbReference type="EMBL" id="GJT98629.1"/>
    </source>
</evidence>
<reference evidence="5" key="1">
    <citation type="journal article" date="2022" name="Int. J. Mol. Sci.">
        <title>Draft Genome of Tanacetum Coccineum: Genomic Comparison of Closely Related Tanacetum-Family Plants.</title>
        <authorList>
            <person name="Yamashiro T."/>
            <person name="Shiraishi A."/>
            <person name="Nakayama K."/>
            <person name="Satake H."/>
        </authorList>
    </citation>
    <scope>NUCLEOTIDE SEQUENCE</scope>
</reference>
<dbReference type="SUPFAM" id="SSF57756">
    <property type="entry name" value="Retrovirus zinc finger-like domains"/>
    <property type="match status" value="1"/>
</dbReference>
<evidence type="ECO:0000256" key="2">
    <source>
        <dbReference type="SAM" id="Coils"/>
    </source>
</evidence>
<reference evidence="5" key="2">
    <citation type="submission" date="2022-01" db="EMBL/GenBank/DDBJ databases">
        <authorList>
            <person name="Yamashiro T."/>
            <person name="Shiraishi A."/>
            <person name="Satake H."/>
            <person name="Nakayama K."/>
        </authorList>
    </citation>
    <scope>NUCLEOTIDE SEQUENCE</scope>
</reference>
<accession>A0ABQ5IG33</accession>
<keyword evidence="1" id="KW-0479">Metal-binding</keyword>
<feature type="domain" description="CCHC-type" evidence="4">
    <location>
        <begin position="233"/>
        <end position="250"/>
    </location>
</feature>
<protein>
    <submittedName>
        <fullName evidence="5">Zf-CCHC domain-containing protein</fullName>
    </submittedName>
</protein>
<dbReference type="Proteomes" id="UP001151760">
    <property type="component" value="Unassembled WGS sequence"/>
</dbReference>
<keyword evidence="1" id="KW-0862">Zinc</keyword>
<keyword evidence="1" id="KW-0863">Zinc-finger</keyword>
<dbReference type="InterPro" id="IPR001878">
    <property type="entry name" value="Znf_CCHC"/>
</dbReference>
<keyword evidence="2" id="KW-0175">Coiled coil</keyword>
<dbReference type="PROSITE" id="PS50158">
    <property type="entry name" value="ZF_CCHC"/>
    <property type="match status" value="1"/>
</dbReference>
<feature type="region of interest" description="Disordered" evidence="3">
    <location>
        <begin position="248"/>
        <end position="279"/>
    </location>
</feature>
<evidence type="ECO:0000313" key="6">
    <source>
        <dbReference type="Proteomes" id="UP001151760"/>
    </source>
</evidence>
<name>A0ABQ5IG33_9ASTR</name>
<gene>
    <name evidence="5" type="ORF">Tco_1094147</name>
</gene>
<keyword evidence="6" id="KW-1185">Reference proteome</keyword>
<dbReference type="InterPro" id="IPR036875">
    <property type="entry name" value="Znf_CCHC_sf"/>
</dbReference>
<evidence type="ECO:0000256" key="3">
    <source>
        <dbReference type="SAM" id="MobiDB-lite"/>
    </source>
</evidence>
<organism evidence="5 6">
    <name type="scientific">Tanacetum coccineum</name>
    <dbReference type="NCBI Taxonomy" id="301880"/>
    <lineage>
        <taxon>Eukaryota</taxon>
        <taxon>Viridiplantae</taxon>
        <taxon>Streptophyta</taxon>
        <taxon>Embryophyta</taxon>
        <taxon>Tracheophyta</taxon>
        <taxon>Spermatophyta</taxon>
        <taxon>Magnoliopsida</taxon>
        <taxon>eudicotyledons</taxon>
        <taxon>Gunneridae</taxon>
        <taxon>Pentapetalae</taxon>
        <taxon>asterids</taxon>
        <taxon>campanulids</taxon>
        <taxon>Asterales</taxon>
        <taxon>Asteraceae</taxon>
        <taxon>Asteroideae</taxon>
        <taxon>Anthemideae</taxon>
        <taxon>Anthemidinae</taxon>
        <taxon>Tanacetum</taxon>
    </lineage>
</organism>
<comment type="caution">
    <text evidence="5">The sequence shown here is derived from an EMBL/GenBank/DDBJ whole genome shotgun (WGS) entry which is preliminary data.</text>
</comment>
<sequence length="651" mass="74398">MQRPPLFESDGFIYWKNRFEIYVKSKDLDLWHVITDGDFPPIQNNLETKKDEVVPFHTQNDDLKKKLAKNNEAKMIIYNALPHNAFAKFNTIITSLKALDEGFSSKNCVRKFLRALHLKWRAKVTAIEESKNLKTIPLDELIGNLKVYEEVIKKDFKTVKGKKEQSRSLALKVKKEVSDEDSSSSDSEDEEYAMAVKEFKKFFKRRGRFVRQPRGDRKTFQRSRNDGYGKSERKCFRCGDPNHLIGECSKPPKNNDQRAFIGGSWSDSDEDEEEKTKDEKCLMAKASNEVLSETEYFSDNQSSLDENDLDSEYSRLCKIGLKVMAKNKTLKQAKIELENEVLELKDKLSRLEKGKEVNEECKLCQDLKFENEKLRKEISRLNQFNDSSHSLKKIISSQKPSGDKSGLGFNFTKGSPSETKQVNFVRAQEVESNEKLIESNPNSKPKFILINNNKIPIASGDEVTKMPKATTTDISLTKSYIPKVSKIPGISPTIGQFYKPIENRNIHEVKSRQILKIPYNGQAIFTNEWDLASLEYSQETEGPYCTDLPTPDDIRRLLELEHVVVDRTIKSQTVALNPNQILTKELSPDMKQWEELIRENVFGLGGHWDRLPACLAHIGGGGWEMETMVRGRGVEEGDDGVGGFVVVVSWI</sequence>
<evidence type="ECO:0000259" key="4">
    <source>
        <dbReference type="PROSITE" id="PS50158"/>
    </source>
</evidence>
<evidence type="ECO:0000256" key="1">
    <source>
        <dbReference type="PROSITE-ProRule" id="PRU00047"/>
    </source>
</evidence>
<proteinExistence type="predicted"/>
<dbReference type="EMBL" id="BQNB010020694">
    <property type="protein sequence ID" value="GJT98629.1"/>
    <property type="molecule type" value="Genomic_DNA"/>
</dbReference>